<dbReference type="EMBL" id="CP019948">
    <property type="protein sequence ID" value="ARN83008.1"/>
    <property type="molecule type" value="Genomic_DNA"/>
</dbReference>
<dbReference type="KEGG" id="mbry:B1812_20145"/>
<evidence type="ECO:0000256" key="1">
    <source>
        <dbReference type="SAM" id="MobiDB-lite"/>
    </source>
</evidence>
<evidence type="ECO:0000313" key="2">
    <source>
        <dbReference type="EMBL" id="ARN83008.1"/>
    </source>
</evidence>
<dbReference type="Proteomes" id="UP000193978">
    <property type="component" value="Chromosome"/>
</dbReference>
<evidence type="ECO:0000313" key="3">
    <source>
        <dbReference type="Proteomes" id="UP000193978"/>
    </source>
</evidence>
<organism evidence="2 3">
    <name type="scientific">Methylocystis bryophila</name>
    <dbReference type="NCBI Taxonomy" id="655015"/>
    <lineage>
        <taxon>Bacteria</taxon>
        <taxon>Pseudomonadati</taxon>
        <taxon>Pseudomonadota</taxon>
        <taxon>Alphaproteobacteria</taxon>
        <taxon>Hyphomicrobiales</taxon>
        <taxon>Methylocystaceae</taxon>
        <taxon>Methylocystis</taxon>
    </lineage>
</organism>
<sequence>MPSPSLKIASVAASKCAKFRQSMLLRTGASKDESDCRPVSEAQNDCDDGVSRDRPGKMKSQPELRTPRAQRLSQPT</sequence>
<feature type="compositionally biased region" description="Basic and acidic residues" evidence="1">
    <location>
        <begin position="49"/>
        <end position="66"/>
    </location>
</feature>
<feature type="compositionally biased region" description="Basic and acidic residues" evidence="1">
    <location>
        <begin position="29"/>
        <end position="38"/>
    </location>
</feature>
<proteinExistence type="predicted"/>
<dbReference type="AlphaFoldDB" id="A0A1W6MZL3"/>
<name>A0A1W6MZL3_9HYPH</name>
<protein>
    <submittedName>
        <fullName evidence="2">Uncharacterized protein</fullName>
    </submittedName>
</protein>
<feature type="region of interest" description="Disordered" evidence="1">
    <location>
        <begin position="28"/>
        <end position="76"/>
    </location>
</feature>
<reference evidence="2 3" key="1">
    <citation type="submission" date="2017-02" db="EMBL/GenBank/DDBJ databases">
        <authorList>
            <person name="Peterson S.W."/>
        </authorList>
    </citation>
    <scope>NUCLEOTIDE SEQUENCE [LARGE SCALE GENOMIC DNA]</scope>
    <source>
        <strain evidence="2 3">S285</strain>
    </source>
</reference>
<accession>A0A1W6MZL3</accession>
<gene>
    <name evidence="2" type="ORF">B1812_20145</name>
</gene>
<keyword evidence="3" id="KW-1185">Reference proteome</keyword>